<reference evidence="3" key="1">
    <citation type="journal article" date="2014" name="Int. J. Syst. Evol. Microbiol.">
        <title>Complete genome sequence of Corynebacterium casei LMG S-19264T (=DSM 44701T), isolated from a smear-ripened cheese.</title>
        <authorList>
            <consortium name="US DOE Joint Genome Institute (JGI-PGF)"/>
            <person name="Walter F."/>
            <person name="Albersmeier A."/>
            <person name="Kalinowski J."/>
            <person name="Ruckert C."/>
        </authorList>
    </citation>
    <scope>NUCLEOTIDE SEQUENCE</scope>
    <source>
        <strain evidence="3">CGMCC 1.15425</strain>
    </source>
</reference>
<sequence>MSLINRVLPGRFSAGLLVACCLLSPLTLAQPGDTEVPAHLQAEEASVNEVFNLRQYSPNFASAGQPTQEQLGALKEAGYERIVYIAFTNNRNAIADEDILVKNLGMDYLHIPVDWEAPLPQDFYVFADAMQHSPERKTLLHCQVNARASAFSFLYRVIYDDVDVATAKADMNTIWQPNTTWRDFIFDVLAEHDISPECPDCDWTPSDV</sequence>
<dbReference type="EMBL" id="BMIY01000013">
    <property type="protein sequence ID" value="GFZ82600.1"/>
    <property type="molecule type" value="Genomic_DNA"/>
</dbReference>
<dbReference type="SUPFAM" id="SSF52799">
    <property type="entry name" value="(Phosphotyrosine protein) phosphatases II"/>
    <property type="match status" value="1"/>
</dbReference>
<proteinExistence type="predicted"/>
<organism evidence="3 4">
    <name type="scientific">Pseudohongiella nitratireducens</name>
    <dbReference type="NCBI Taxonomy" id="1768907"/>
    <lineage>
        <taxon>Bacteria</taxon>
        <taxon>Pseudomonadati</taxon>
        <taxon>Pseudomonadota</taxon>
        <taxon>Gammaproteobacteria</taxon>
        <taxon>Pseudomonadales</taxon>
        <taxon>Pseudohongiellaceae</taxon>
        <taxon>Pseudohongiella</taxon>
    </lineage>
</organism>
<dbReference type="RefSeq" id="WP_082866407.1">
    <property type="nucleotide sequence ID" value="NZ_BMIY01000013.1"/>
</dbReference>
<dbReference type="OrthoDB" id="7391097at2"/>
<dbReference type="InterPro" id="IPR055214">
    <property type="entry name" value="PTP-NADK"/>
</dbReference>
<dbReference type="Proteomes" id="UP000627715">
    <property type="component" value="Unassembled WGS sequence"/>
</dbReference>
<evidence type="ECO:0000313" key="3">
    <source>
        <dbReference type="EMBL" id="GFZ82600.1"/>
    </source>
</evidence>
<name>A0A916QN68_9GAMM</name>
<evidence type="ECO:0000313" key="4">
    <source>
        <dbReference type="Proteomes" id="UP000627715"/>
    </source>
</evidence>
<accession>A0A916QN68</accession>
<keyword evidence="4" id="KW-1185">Reference proteome</keyword>
<comment type="caution">
    <text evidence="3">The sequence shown here is derived from an EMBL/GenBank/DDBJ whole genome shotgun (WGS) entry which is preliminary data.</text>
</comment>
<feature type="signal peptide" evidence="1">
    <location>
        <begin position="1"/>
        <end position="29"/>
    </location>
</feature>
<protein>
    <recommendedName>
        <fullName evidence="2">DSP-PTPase phosphatase fused to NAD+ Kinase domain-containing protein</fullName>
    </recommendedName>
</protein>
<feature type="domain" description="DSP-PTPase phosphatase fused to NAD+ Kinase" evidence="2">
    <location>
        <begin position="54"/>
        <end position="172"/>
    </location>
</feature>
<dbReference type="AlphaFoldDB" id="A0A916QN68"/>
<dbReference type="Gene3D" id="3.90.190.10">
    <property type="entry name" value="Protein tyrosine phosphatase superfamily"/>
    <property type="match status" value="1"/>
</dbReference>
<evidence type="ECO:0000259" key="2">
    <source>
        <dbReference type="Pfam" id="PF22741"/>
    </source>
</evidence>
<dbReference type="CDD" id="cd14503">
    <property type="entry name" value="PTP-bact"/>
    <property type="match status" value="1"/>
</dbReference>
<reference evidence="3" key="2">
    <citation type="submission" date="2020-09" db="EMBL/GenBank/DDBJ databases">
        <authorList>
            <person name="Sun Q."/>
            <person name="Zhou Y."/>
        </authorList>
    </citation>
    <scope>NUCLEOTIDE SEQUENCE</scope>
    <source>
        <strain evidence="3">CGMCC 1.15425</strain>
    </source>
</reference>
<dbReference type="InterPro" id="IPR029021">
    <property type="entry name" value="Prot-tyrosine_phosphatase-like"/>
</dbReference>
<gene>
    <name evidence="3" type="ORF">GCM10011403_27770</name>
</gene>
<feature type="chain" id="PRO_5036804781" description="DSP-PTPase phosphatase fused to NAD+ Kinase domain-containing protein" evidence="1">
    <location>
        <begin position="30"/>
        <end position="208"/>
    </location>
</feature>
<dbReference type="Pfam" id="PF22741">
    <property type="entry name" value="PTP-NADK"/>
    <property type="match status" value="1"/>
</dbReference>
<evidence type="ECO:0000256" key="1">
    <source>
        <dbReference type="SAM" id="SignalP"/>
    </source>
</evidence>
<keyword evidence="1" id="KW-0732">Signal</keyword>